<protein>
    <submittedName>
        <fullName evidence="2">GNAT family N-acetyltransferase</fullName>
    </submittedName>
</protein>
<evidence type="ECO:0000313" key="3">
    <source>
        <dbReference type="Proteomes" id="UP000256562"/>
    </source>
</evidence>
<evidence type="ECO:0000313" key="2">
    <source>
        <dbReference type="EMBL" id="REH95341.1"/>
    </source>
</evidence>
<dbReference type="Proteomes" id="UP000256562">
    <property type="component" value="Unassembled WGS sequence"/>
</dbReference>
<accession>A0A3E0IPL9</accession>
<feature type="domain" description="N-acetyltransferase" evidence="1">
    <location>
        <begin position="1"/>
        <end position="184"/>
    </location>
</feature>
<dbReference type="InterPro" id="IPR052829">
    <property type="entry name" value="N-acetyltransferase_domain"/>
</dbReference>
<dbReference type="CDD" id="cd04301">
    <property type="entry name" value="NAT_SF"/>
    <property type="match status" value="1"/>
</dbReference>
<sequence length="184" mass="21687">MIRKAIKEDCDSIAELIYMIWKDMELEIVQKYSQAQVMDAIRKSQIDSHYRNHLSHIWVYEVNEQVAAIIVVYDGNRENDYEQQWCHLDLPDIVLTQGTPLPVMESNQGDMYIESVATFPEFRGKGIATQLIRHVLEMNDQVTWGLNCDVTNEKAFLLYKKLGFSTEEEKALYGHRYYYMTYQK</sequence>
<dbReference type="PROSITE" id="PS51186">
    <property type="entry name" value="GNAT"/>
    <property type="match status" value="1"/>
</dbReference>
<reference evidence="2 3" key="1">
    <citation type="journal article" date="2018" name="Vet. Microbiol.">
        <title>Characterisation of Staphylococcus felis isolated from cats using whole genome sequencing.</title>
        <authorList>
            <person name="Worthing K."/>
            <person name="Pang S."/>
            <person name="Trott D.J."/>
            <person name="Abraham S."/>
            <person name="Coombs G.W."/>
            <person name="Jordan D."/>
            <person name="McIntyre L."/>
            <person name="Davies M.R."/>
            <person name="Norris J."/>
        </authorList>
    </citation>
    <scope>NUCLEOTIDE SEQUENCE [LARGE SCALE GENOMIC DNA]</scope>
    <source>
        <strain evidence="2 3">F9</strain>
    </source>
</reference>
<dbReference type="Pfam" id="PF00583">
    <property type="entry name" value="Acetyltransf_1"/>
    <property type="match status" value="1"/>
</dbReference>
<evidence type="ECO:0000259" key="1">
    <source>
        <dbReference type="PROSITE" id="PS51186"/>
    </source>
</evidence>
<dbReference type="InterPro" id="IPR016181">
    <property type="entry name" value="Acyl_CoA_acyltransferase"/>
</dbReference>
<proteinExistence type="predicted"/>
<keyword evidence="2" id="KW-0808">Transferase</keyword>
<comment type="caution">
    <text evidence="2">The sequence shown here is derived from an EMBL/GenBank/DDBJ whole genome shotgun (WGS) entry which is preliminary data.</text>
</comment>
<dbReference type="SUPFAM" id="SSF55729">
    <property type="entry name" value="Acyl-CoA N-acyltransferases (Nat)"/>
    <property type="match status" value="1"/>
</dbReference>
<dbReference type="GO" id="GO:0016747">
    <property type="term" value="F:acyltransferase activity, transferring groups other than amino-acyl groups"/>
    <property type="evidence" value="ECO:0007669"/>
    <property type="project" value="InterPro"/>
</dbReference>
<dbReference type="InterPro" id="IPR000182">
    <property type="entry name" value="GNAT_dom"/>
</dbReference>
<dbReference type="OrthoDB" id="5319888at2"/>
<organism evidence="2 3">
    <name type="scientific">Staphylococcus felis</name>
    <dbReference type="NCBI Taxonomy" id="46127"/>
    <lineage>
        <taxon>Bacteria</taxon>
        <taxon>Bacillati</taxon>
        <taxon>Bacillota</taxon>
        <taxon>Bacilli</taxon>
        <taxon>Bacillales</taxon>
        <taxon>Staphylococcaceae</taxon>
        <taxon>Staphylococcus</taxon>
    </lineage>
</organism>
<name>A0A3E0IPL9_9STAP</name>
<dbReference type="PANTHER" id="PTHR43259">
    <property type="entry name" value="SPT10P"/>
    <property type="match status" value="1"/>
</dbReference>
<gene>
    <name evidence="2" type="ORF">DOS83_06575</name>
</gene>
<dbReference type="PANTHER" id="PTHR43259:SF1">
    <property type="entry name" value="N-ACETYLTRANSFERASE DOMAIN-CONTAINING PROTEIN"/>
    <property type="match status" value="1"/>
</dbReference>
<dbReference type="EMBL" id="QKXQ01000305">
    <property type="protein sequence ID" value="REH95341.1"/>
    <property type="molecule type" value="Genomic_DNA"/>
</dbReference>
<dbReference type="Gene3D" id="3.40.630.30">
    <property type="match status" value="1"/>
</dbReference>
<dbReference type="RefSeq" id="WP_116094362.1">
    <property type="nucleotide sequence ID" value="NZ_QKXQ01000305.1"/>
</dbReference>
<dbReference type="AlphaFoldDB" id="A0A3E0IPL9"/>